<dbReference type="Proteomes" id="UP000182584">
    <property type="component" value="Unassembled WGS sequence"/>
</dbReference>
<feature type="transmembrane region" description="Helical" evidence="6">
    <location>
        <begin position="252"/>
        <end position="270"/>
    </location>
</feature>
<proteinExistence type="predicted"/>
<dbReference type="InterPro" id="IPR003661">
    <property type="entry name" value="HisK_dim/P_dom"/>
</dbReference>
<dbReference type="PANTHER" id="PTHR45339">
    <property type="entry name" value="HYBRID SIGNAL TRANSDUCTION HISTIDINE KINASE J"/>
    <property type="match status" value="1"/>
</dbReference>
<dbReference type="EMBL" id="FOGJ01000015">
    <property type="protein sequence ID" value="SER98565.1"/>
    <property type="molecule type" value="Genomic_DNA"/>
</dbReference>
<reference evidence="8 9" key="1">
    <citation type="submission" date="2016-10" db="EMBL/GenBank/DDBJ databases">
        <authorList>
            <person name="de Groot N.N."/>
        </authorList>
    </citation>
    <scope>NUCLEOTIDE SEQUENCE [LARGE SCALE GENOMIC DNA]</scope>
    <source>
        <strain evidence="8 9">AR40</strain>
    </source>
</reference>
<dbReference type="PANTHER" id="PTHR45339:SF1">
    <property type="entry name" value="HYBRID SIGNAL TRANSDUCTION HISTIDINE KINASE J"/>
    <property type="match status" value="1"/>
</dbReference>
<dbReference type="PROSITE" id="PS50109">
    <property type="entry name" value="HIS_KIN"/>
    <property type="match status" value="1"/>
</dbReference>
<evidence type="ECO:0000256" key="5">
    <source>
        <dbReference type="ARBA" id="ARBA00023012"/>
    </source>
</evidence>
<dbReference type="SUPFAM" id="SSF47384">
    <property type="entry name" value="Homodimeric domain of signal transducing histidine kinase"/>
    <property type="match status" value="1"/>
</dbReference>
<dbReference type="GO" id="GO:0030246">
    <property type="term" value="F:carbohydrate binding"/>
    <property type="evidence" value="ECO:0007669"/>
    <property type="project" value="InterPro"/>
</dbReference>
<keyword evidence="6" id="KW-1133">Transmembrane helix</keyword>
<accession>A0A1H9TN26</accession>
<dbReference type="SUPFAM" id="SSF55874">
    <property type="entry name" value="ATPase domain of HSP90 chaperone/DNA topoisomerase II/histidine kinase"/>
    <property type="match status" value="1"/>
</dbReference>
<dbReference type="CDD" id="cd00082">
    <property type="entry name" value="HisKA"/>
    <property type="match status" value="1"/>
</dbReference>
<evidence type="ECO:0000256" key="1">
    <source>
        <dbReference type="ARBA" id="ARBA00000085"/>
    </source>
</evidence>
<keyword evidence="4 8" id="KW-0808">Transferase</keyword>
<keyword evidence="6" id="KW-0812">Transmembrane</keyword>
<dbReference type="Pfam" id="PF00512">
    <property type="entry name" value="HisKA"/>
    <property type="match status" value="1"/>
</dbReference>
<dbReference type="eggNOG" id="COG5002">
    <property type="taxonomic scope" value="Bacteria"/>
</dbReference>
<dbReference type="SMART" id="SM00388">
    <property type="entry name" value="HisKA"/>
    <property type="match status" value="1"/>
</dbReference>
<sequence>MSVGFKKRIRTALIAIFVLLVLCMIIQYFSITAFNSTKHTFSSMDKGMIDEMSDETSMDIHYRGSNTSTWIKRDMDIYGIISDVRVYNGSSSAISSWTLRVNVKGPCYINQFWNGDVEIHQHVGSDNEVIQTLNLANYDEKDIKLDYLINESDLLIPLDEGDYFVYYPEESMREMPIKSGDETVVGFIMYYDENIDLSDYTFYYYFNRSYFEGPVFLIICLLLVWEFFAFGMYLTAMYVYRKADREMELRKSGLSSMSGLYTIIYIVDLIEDKIIPVSYPEGLDKIRPRNLGANDQFKNLYKLDAVESYIEPLMEFGNLKTLPQRMENRNSISIEYVSKRFGWSRIRFINMDTGSDRPVEKVLFTIEQINEEKKEIDRILSQVEQAESKSRVKSAFLAGISREIRTPITVMLKLTDLIVNRSNDDLIRSYAKSVISSGKVLMAEVNSVIDYSNLEAGELELNPSDYSLRGFLDEMYELIMPRIKYKGIEFQVDITDTIPDKMHGDSVRLMQILITLIMYTLSRNKTGGIRLGIFGKVTDERKVHLLISVKEIESSRRIDEKTRSYQKYMQSEGGLPPEKENEISIDLVQGLLQAMGAVLNVSDTYGDGNDYYFEIDQEIVERSPIGQYSLRESEITW</sequence>
<dbReference type="OrthoDB" id="2039762at2"/>
<dbReference type="AlphaFoldDB" id="A0A1H9TN26"/>
<evidence type="ECO:0000259" key="7">
    <source>
        <dbReference type="PROSITE" id="PS50109"/>
    </source>
</evidence>
<evidence type="ECO:0000313" key="9">
    <source>
        <dbReference type="Proteomes" id="UP000182584"/>
    </source>
</evidence>
<keyword evidence="5" id="KW-0902">Two-component regulatory system</keyword>
<keyword evidence="6" id="KW-0472">Membrane</keyword>
<dbReference type="EC" id="2.7.13.3" evidence="2"/>
<keyword evidence="3" id="KW-0597">Phosphoprotein</keyword>
<dbReference type="Gene3D" id="3.30.565.10">
    <property type="entry name" value="Histidine kinase-like ATPase, C-terminal domain"/>
    <property type="match status" value="1"/>
</dbReference>
<evidence type="ECO:0000313" key="8">
    <source>
        <dbReference type="EMBL" id="SER98565.1"/>
    </source>
</evidence>
<name>A0A1H9TN26_BUTFI</name>
<evidence type="ECO:0000256" key="2">
    <source>
        <dbReference type="ARBA" id="ARBA00012438"/>
    </source>
</evidence>
<dbReference type="InterPro" id="IPR036097">
    <property type="entry name" value="HisK_dim/P_sf"/>
</dbReference>
<dbReference type="InterPro" id="IPR005467">
    <property type="entry name" value="His_kinase_dom"/>
</dbReference>
<dbReference type="GO" id="GO:0000155">
    <property type="term" value="F:phosphorelay sensor kinase activity"/>
    <property type="evidence" value="ECO:0007669"/>
    <property type="project" value="InterPro"/>
</dbReference>
<gene>
    <name evidence="8" type="ORF">SAMN04487884_11574</name>
</gene>
<dbReference type="SUPFAM" id="SSF49384">
    <property type="entry name" value="Carbohydrate-binding domain"/>
    <property type="match status" value="1"/>
</dbReference>
<evidence type="ECO:0000256" key="6">
    <source>
        <dbReference type="SAM" id="Phobius"/>
    </source>
</evidence>
<evidence type="ECO:0000256" key="4">
    <source>
        <dbReference type="ARBA" id="ARBA00022777"/>
    </source>
</evidence>
<evidence type="ECO:0000256" key="3">
    <source>
        <dbReference type="ARBA" id="ARBA00022553"/>
    </source>
</evidence>
<comment type="catalytic activity">
    <reaction evidence="1">
        <text>ATP + protein L-histidine = ADP + protein N-phospho-L-histidine.</text>
        <dbReference type="EC" id="2.7.13.3"/>
    </reaction>
</comment>
<organism evidence="8 9">
    <name type="scientific">Butyrivibrio fibrisolvens</name>
    <dbReference type="NCBI Taxonomy" id="831"/>
    <lineage>
        <taxon>Bacteria</taxon>
        <taxon>Bacillati</taxon>
        <taxon>Bacillota</taxon>
        <taxon>Clostridia</taxon>
        <taxon>Lachnospirales</taxon>
        <taxon>Lachnospiraceae</taxon>
        <taxon>Butyrivibrio</taxon>
    </lineage>
</organism>
<feature type="transmembrane region" description="Helical" evidence="6">
    <location>
        <begin position="12"/>
        <end position="31"/>
    </location>
</feature>
<dbReference type="InterPro" id="IPR008965">
    <property type="entry name" value="CBM2/CBM3_carb-bd_dom_sf"/>
</dbReference>
<keyword evidence="4 8" id="KW-0418">Kinase</keyword>
<dbReference type="Gene3D" id="1.10.287.130">
    <property type="match status" value="1"/>
</dbReference>
<feature type="transmembrane region" description="Helical" evidence="6">
    <location>
        <begin position="215"/>
        <end position="240"/>
    </location>
</feature>
<feature type="domain" description="Histidine kinase" evidence="7">
    <location>
        <begin position="399"/>
        <end position="619"/>
    </location>
</feature>
<dbReference type="InterPro" id="IPR036890">
    <property type="entry name" value="HATPase_C_sf"/>
</dbReference>
<protein>
    <recommendedName>
        <fullName evidence="2">histidine kinase</fullName>
        <ecNumber evidence="2">2.7.13.3</ecNumber>
    </recommendedName>
</protein>